<dbReference type="EMBL" id="CAJOBD010000132">
    <property type="protein sequence ID" value="CAF3588140.1"/>
    <property type="molecule type" value="Genomic_DNA"/>
</dbReference>
<dbReference type="Pfam" id="PF00069">
    <property type="entry name" value="Pkinase"/>
    <property type="match status" value="1"/>
</dbReference>
<evidence type="ECO:0000259" key="3">
    <source>
        <dbReference type="PROSITE" id="PS50011"/>
    </source>
</evidence>
<dbReference type="SMART" id="SM00220">
    <property type="entry name" value="S_TKc"/>
    <property type="match status" value="1"/>
</dbReference>
<dbReference type="EMBL" id="CAJNOT010000593">
    <property type="protein sequence ID" value="CAF1030286.1"/>
    <property type="molecule type" value="Genomic_DNA"/>
</dbReference>
<name>A0A814IZ82_9BILA</name>
<dbReference type="InterPro" id="IPR053040">
    <property type="entry name" value="LRR-containing_protein_71"/>
</dbReference>
<dbReference type="SUPFAM" id="SSF52047">
    <property type="entry name" value="RNI-like"/>
    <property type="match status" value="1"/>
</dbReference>
<evidence type="ECO:0000256" key="2">
    <source>
        <dbReference type="ARBA" id="ARBA00022737"/>
    </source>
</evidence>
<sequence>MTQAMQQKATDRIIQFAAEYDLQGTKYVSKIILDAIDAFFDFVLVVNRRSPATWNRLREDALKWGEEFFGQYYTKLHIIAEEIQEGISQKFCERHDDIRQKASIGFEETWLTPYRLVLDSMPGSRTNVRNLHADFINSTVEEEVIRPVLKQVINVKPRNILLDNDEQVFLPDFGTCQHGTGNVTVIGSRPCAPELTTDHPFSYDGAALDVFSLGTLMYAVAPKQTYLEPMQPITQADLNSLDQTVVLDSFQQLILQCVDFDPKQRPTASQVVQKLKEIADQVANGRPCLSDSNNAQNKKIRDLIEISQNDSYWNFYGEKLIDSDIELIANELKQGNRNCQVLDLFKNKITSKGALYLSEMLKVNETLRTLNLRWNQIDDDGAKGLFDVLKDGNRTLECLHLDVNQITDKSVVSILEMINGNRTLTRLILTDNQISEDNQRQLEKAGQLREPLRLDVVFC</sequence>
<evidence type="ECO:0000313" key="5">
    <source>
        <dbReference type="EMBL" id="CAF3588140.1"/>
    </source>
</evidence>
<dbReference type="AlphaFoldDB" id="A0A814IZ82"/>
<dbReference type="PANTHER" id="PTHR46984">
    <property type="entry name" value="LEUCINE-RICH REPEAT-CONTAINING PROTEIN 71"/>
    <property type="match status" value="1"/>
</dbReference>
<dbReference type="SUPFAM" id="SSF56112">
    <property type="entry name" value="Protein kinase-like (PK-like)"/>
    <property type="match status" value="1"/>
</dbReference>
<dbReference type="GO" id="GO:0005524">
    <property type="term" value="F:ATP binding"/>
    <property type="evidence" value="ECO:0007669"/>
    <property type="project" value="InterPro"/>
</dbReference>
<dbReference type="GO" id="GO:0004672">
    <property type="term" value="F:protein kinase activity"/>
    <property type="evidence" value="ECO:0007669"/>
    <property type="project" value="InterPro"/>
</dbReference>
<protein>
    <recommendedName>
        <fullName evidence="3">Protein kinase domain-containing protein</fullName>
    </recommendedName>
</protein>
<comment type="caution">
    <text evidence="4">The sequence shown here is derived from an EMBL/GenBank/DDBJ whole genome shotgun (WGS) entry which is preliminary data.</text>
</comment>
<dbReference type="InterPro" id="IPR032675">
    <property type="entry name" value="LRR_dom_sf"/>
</dbReference>
<gene>
    <name evidence="5" type="ORF">JBS370_LOCUS3153</name>
    <name evidence="4" type="ORF">ZHD862_LOCUS14007</name>
</gene>
<dbReference type="InterPro" id="IPR000719">
    <property type="entry name" value="Prot_kinase_dom"/>
</dbReference>
<accession>A0A814IZ82</accession>
<feature type="domain" description="Protein kinase" evidence="3">
    <location>
        <begin position="1"/>
        <end position="289"/>
    </location>
</feature>
<evidence type="ECO:0000313" key="4">
    <source>
        <dbReference type="EMBL" id="CAF1030286.1"/>
    </source>
</evidence>
<evidence type="ECO:0000256" key="1">
    <source>
        <dbReference type="ARBA" id="ARBA00022614"/>
    </source>
</evidence>
<keyword evidence="2" id="KW-0677">Repeat</keyword>
<reference evidence="4" key="1">
    <citation type="submission" date="2021-02" db="EMBL/GenBank/DDBJ databases">
        <authorList>
            <person name="Nowell W R."/>
        </authorList>
    </citation>
    <scope>NUCLEOTIDE SEQUENCE</scope>
</reference>
<dbReference type="Gene3D" id="3.80.10.10">
    <property type="entry name" value="Ribonuclease Inhibitor"/>
    <property type="match status" value="1"/>
</dbReference>
<proteinExistence type="predicted"/>
<dbReference type="InterPro" id="IPR011009">
    <property type="entry name" value="Kinase-like_dom_sf"/>
</dbReference>
<dbReference type="InterPro" id="IPR001611">
    <property type="entry name" value="Leu-rich_rpt"/>
</dbReference>
<dbReference type="PROSITE" id="PS50011">
    <property type="entry name" value="PROTEIN_KINASE_DOM"/>
    <property type="match status" value="1"/>
</dbReference>
<dbReference type="PANTHER" id="PTHR46984:SF1">
    <property type="entry name" value="LEUCINE-RICH REPEAT-CONTAINING PROTEIN 71"/>
    <property type="match status" value="1"/>
</dbReference>
<dbReference type="SMART" id="SM00368">
    <property type="entry name" value="LRR_RI"/>
    <property type="match status" value="4"/>
</dbReference>
<dbReference type="Pfam" id="PF13516">
    <property type="entry name" value="LRR_6"/>
    <property type="match status" value="4"/>
</dbReference>
<organism evidence="4 6">
    <name type="scientific">Rotaria sordida</name>
    <dbReference type="NCBI Taxonomy" id="392033"/>
    <lineage>
        <taxon>Eukaryota</taxon>
        <taxon>Metazoa</taxon>
        <taxon>Spiralia</taxon>
        <taxon>Gnathifera</taxon>
        <taxon>Rotifera</taxon>
        <taxon>Eurotatoria</taxon>
        <taxon>Bdelloidea</taxon>
        <taxon>Philodinida</taxon>
        <taxon>Philodinidae</taxon>
        <taxon>Rotaria</taxon>
    </lineage>
</organism>
<dbReference type="Gene3D" id="1.10.510.10">
    <property type="entry name" value="Transferase(Phosphotransferase) domain 1"/>
    <property type="match status" value="1"/>
</dbReference>
<dbReference type="Proteomes" id="UP000663864">
    <property type="component" value="Unassembled WGS sequence"/>
</dbReference>
<evidence type="ECO:0000313" key="6">
    <source>
        <dbReference type="Proteomes" id="UP000663864"/>
    </source>
</evidence>
<keyword evidence="1" id="KW-0433">Leucine-rich repeat</keyword>
<dbReference type="Proteomes" id="UP000663836">
    <property type="component" value="Unassembled WGS sequence"/>
</dbReference>